<dbReference type="AlphaFoldDB" id="A0A061QYG6"/>
<organism evidence="2">
    <name type="scientific">Tetraselmis sp. GSL018</name>
    <dbReference type="NCBI Taxonomy" id="582737"/>
    <lineage>
        <taxon>Eukaryota</taxon>
        <taxon>Viridiplantae</taxon>
        <taxon>Chlorophyta</taxon>
        <taxon>core chlorophytes</taxon>
        <taxon>Chlorodendrophyceae</taxon>
        <taxon>Chlorodendrales</taxon>
        <taxon>Chlorodendraceae</taxon>
        <taxon>Tetraselmis</taxon>
    </lineage>
</organism>
<feature type="non-terminal residue" evidence="2">
    <location>
        <position position="1"/>
    </location>
</feature>
<feature type="region of interest" description="Disordered" evidence="1">
    <location>
        <begin position="1"/>
        <end position="90"/>
    </location>
</feature>
<evidence type="ECO:0000313" key="2">
    <source>
        <dbReference type="EMBL" id="JAC63504.1"/>
    </source>
</evidence>
<feature type="compositionally biased region" description="Low complexity" evidence="1">
    <location>
        <begin position="48"/>
        <end position="57"/>
    </location>
</feature>
<feature type="compositionally biased region" description="Basic and acidic residues" evidence="1">
    <location>
        <begin position="25"/>
        <end position="38"/>
    </location>
</feature>
<proteinExistence type="predicted"/>
<protein>
    <submittedName>
        <fullName evidence="2">Uncharacterized protein</fullName>
    </submittedName>
</protein>
<evidence type="ECO:0000256" key="1">
    <source>
        <dbReference type="SAM" id="MobiDB-lite"/>
    </source>
</evidence>
<sequence>RRGCGCGDAPRPMQGTPSAPSPSTRKREGGTQTKRFERLQQAGRCPWAREAAGEAAEPGGGIRAPGKPPPPSGSVPRTRERAERGNTPVTHLIASLPCPCFRASGERKWRK</sequence>
<accession>A0A061QYG6</accession>
<name>A0A061QYG6_9CHLO</name>
<gene>
    <name evidence="2" type="ORF">TSPGSL018_20474</name>
</gene>
<reference evidence="2" key="1">
    <citation type="submission" date="2014-05" db="EMBL/GenBank/DDBJ databases">
        <title>The transcriptome of the halophilic microalga Tetraselmis sp. GSL018 isolated from the Great Salt Lake, Utah.</title>
        <authorList>
            <person name="Jinkerson R.E."/>
            <person name="D'Adamo S."/>
            <person name="Posewitz M.C."/>
        </authorList>
    </citation>
    <scope>NUCLEOTIDE SEQUENCE</scope>
    <source>
        <strain evidence="2">GSL018</strain>
    </source>
</reference>
<feature type="non-terminal residue" evidence="2">
    <location>
        <position position="111"/>
    </location>
</feature>
<dbReference type="EMBL" id="GBEZ01023377">
    <property type="protein sequence ID" value="JAC63504.1"/>
    <property type="molecule type" value="Transcribed_RNA"/>
</dbReference>